<reference evidence="1" key="1">
    <citation type="submission" date="2024-12" db="EMBL/GenBank/DDBJ databases">
        <authorList>
            <person name="Wu N."/>
        </authorList>
    </citation>
    <scope>NUCLEOTIDE SEQUENCE</scope>
    <source>
        <strain evidence="1">P15</strain>
    </source>
</reference>
<protein>
    <submittedName>
        <fullName evidence="1">Spore coat protein</fullName>
    </submittedName>
</protein>
<evidence type="ECO:0000313" key="2">
    <source>
        <dbReference type="Proteomes" id="UP001631969"/>
    </source>
</evidence>
<keyword evidence="2" id="KW-1185">Reference proteome</keyword>
<proteinExistence type="predicted"/>
<organism evidence="1 2">
    <name type="scientific">Paenibacillus mesotrionivorans</name>
    <dbReference type="NCBI Taxonomy" id="3160968"/>
    <lineage>
        <taxon>Bacteria</taxon>
        <taxon>Bacillati</taxon>
        <taxon>Bacillota</taxon>
        <taxon>Bacilli</taxon>
        <taxon>Bacillales</taxon>
        <taxon>Paenibacillaceae</taxon>
        <taxon>Paenibacillus</taxon>
    </lineage>
</organism>
<name>A0ACC7P5B5_9BACL</name>
<sequence>MSVEIATPESANQTAAGPEFSDRDRLNDILSMEKYMTASYNTGLNEMQNPKLHETIQGILGDEHNMQFQVFDKMWQKGWYKIEAADQQKIQQAYQQFNGYKSQFPK</sequence>
<evidence type="ECO:0000313" key="1">
    <source>
        <dbReference type="EMBL" id="MFM9332254.1"/>
    </source>
</evidence>
<dbReference type="EMBL" id="JBJURJ010000028">
    <property type="protein sequence ID" value="MFM9332254.1"/>
    <property type="molecule type" value="Genomic_DNA"/>
</dbReference>
<dbReference type="Proteomes" id="UP001631969">
    <property type="component" value="Unassembled WGS sequence"/>
</dbReference>
<gene>
    <name evidence="1" type="ORF">ACI1P1_28565</name>
</gene>
<comment type="caution">
    <text evidence="1">The sequence shown here is derived from an EMBL/GenBank/DDBJ whole genome shotgun (WGS) entry which is preliminary data.</text>
</comment>
<accession>A0ACC7P5B5</accession>